<gene>
    <name evidence="1" type="ORF">SDC9_161090</name>
</gene>
<dbReference type="AlphaFoldDB" id="A0A645FN63"/>
<proteinExistence type="predicted"/>
<evidence type="ECO:0000313" key="1">
    <source>
        <dbReference type="EMBL" id="MPN13764.1"/>
    </source>
</evidence>
<dbReference type="EMBL" id="VSSQ01060309">
    <property type="protein sequence ID" value="MPN13764.1"/>
    <property type="molecule type" value="Genomic_DNA"/>
</dbReference>
<reference evidence="1" key="1">
    <citation type="submission" date="2019-08" db="EMBL/GenBank/DDBJ databases">
        <authorList>
            <person name="Kucharzyk K."/>
            <person name="Murdoch R.W."/>
            <person name="Higgins S."/>
            <person name="Loffler F."/>
        </authorList>
    </citation>
    <scope>NUCLEOTIDE SEQUENCE</scope>
</reference>
<comment type="caution">
    <text evidence="1">The sequence shown here is derived from an EMBL/GenBank/DDBJ whole genome shotgun (WGS) entry which is preliminary data.</text>
</comment>
<sequence length="159" mass="17717">MGLVQELSDRSLKRIVRMNGGQRSFGILSIQGRRMVYGRDKPGFGQVDPKVGSASQNDFFIGVIAPDQVIETFSFQLPFFFLQGLLLLEDEGIQHAGMLKRDDVIVWKVGQGFYFHHQVGVSSAVDVYRNRQKVRCAVRKIQGAAAERTESAKIGSSLL</sequence>
<accession>A0A645FN63</accession>
<name>A0A645FN63_9ZZZZ</name>
<organism evidence="1">
    <name type="scientific">bioreactor metagenome</name>
    <dbReference type="NCBI Taxonomy" id="1076179"/>
    <lineage>
        <taxon>unclassified sequences</taxon>
        <taxon>metagenomes</taxon>
        <taxon>ecological metagenomes</taxon>
    </lineage>
</organism>
<protein>
    <submittedName>
        <fullName evidence="1">Uncharacterized protein</fullName>
    </submittedName>
</protein>